<feature type="transmembrane region" description="Helical" evidence="1">
    <location>
        <begin position="66"/>
        <end position="83"/>
    </location>
</feature>
<organism evidence="2 3">
    <name type="scientific">Caenorhabditis tropicalis</name>
    <dbReference type="NCBI Taxonomy" id="1561998"/>
    <lineage>
        <taxon>Eukaryota</taxon>
        <taxon>Metazoa</taxon>
        <taxon>Ecdysozoa</taxon>
        <taxon>Nematoda</taxon>
        <taxon>Chromadorea</taxon>
        <taxon>Rhabditida</taxon>
        <taxon>Rhabditina</taxon>
        <taxon>Rhabditomorpha</taxon>
        <taxon>Rhabditoidea</taxon>
        <taxon>Rhabditidae</taxon>
        <taxon>Peloderinae</taxon>
        <taxon>Caenorhabditis</taxon>
    </lineage>
</organism>
<evidence type="ECO:0000313" key="2">
    <source>
        <dbReference type="Proteomes" id="UP000095282"/>
    </source>
</evidence>
<protein>
    <submittedName>
        <fullName evidence="3">Serpentine receptor class gamma</fullName>
    </submittedName>
</protein>
<keyword evidence="1" id="KW-0472">Membrane</keyword>
<reference evidence="3" key="1">
    <citation type="submission" date="2016-11" db="UniProtKB">
        <authorList>
            <consortium name="WormBaseParasite"/>
        </authorList>
    </citation>
    <scope>IDENTIFICATION</scope>
</reference>
<keyword evidence="2" id="KW-1185">Reference proteome</keyword>
<accession>A0A1I7TAQ3</accession>
<evidence type="ECO:0000256" key="1">
    <source>
        <dbReference type="SAM" id="Phobius"/>
    </source>
</evidence>
<feature type="transmembrane region" description="Helical" evidence="1">
    <location>
        <begin position="12"/>
        <end position="35"/>
    </location>
</feature>
<name>A0A1I7TAQ3_9PELO</name>
<evidence type="ECO:0000313" key="3">
    <source>
        <dbReference type="WBParaSite" id="Csp11.Scaffold566.g4093.t1"/>
    </source>
</evidence>
<proteinExistence type="predicted"/>
<dbReference type="WBParaSite" id="Csp11.Scaffold566.g4093.t1">
    <property type="protein sequence ID" value="Csp11.Scaffold566.g4093.t1"/>
    <property type="gene ID" value="Csp11.Scaffold566.g4093"/>
</dbReference>
<keyword evidence="1" id="KW-1133">Transmembrane helix</keyword>
<sequence>MTDVFSPEFLFIHFNTLFHPLIIFILFYCLFYFILNFGMDHFDTWSERRPRHRYLMAYTAQFESHALFYLFLILYLHFVFIVFRKSEEAYSNKMFLRRIITV</sequence>
<dbReference type="Proteomes" id="UP000095282">
    <property type="component" value="Unplaced"/>
</dbReference>
<dbReference type="AlphaFoldDB" id="A0A1I7TAQ3"/>
<keyword evidence="1" id="KW-0812">Transmembrane</keyword>